<keyword evidence="2" id="KW-1185">Reference proteome</keyword>
<dbReference type="PANTHER" id="PTHR28152">
    <property type="entry name" value="HYDROXYACYL-THIOESTER DEHYDRATASE TYPE 2, MITOCHONDRIAL"/>
    <property type="match status" value="1"/>
</dbReference>
<dbReference type="Gene3D" id="3.10.129.10">
    <property type="entry name" value="Hotdog Thioesterase"/>
    <property type="match status" value="1"/>
</dbReference>
<sequence>MLGIGGQLHVLRPRCLGSLVVTGRRHFSEDQAAEITAWMRNMKDFRKLEEDRIDLNRVHQLFVTLPSRDGSTGGPVVKPKMGDTLPLGHHLILFPPIVPGHQLHEDGTDSTYAAPPFLTRRMWAGGASISIRKTPSRLDKMCKQLKQLSNSVGVAVTERRSHVFLPPRSESSRPVRKVVQFFDPTLSHFSFAFVPTPAMLFRFSALTFNAHMIHLDPEFCRKVDGHPERLVHGPLTAMMLLELMTKHTSPSQTISSYSYRAMNPLVVGKPVTLHGTWSRGKETVRLTAVDHLGQEGMTADVRFEPRPSGIEQ</sequence>
<dbReference type="AlphaFoldDB" id="A0A9P6BA28"/>
<comment type="caution">
    <text evidence="1">The sequence shown here is derived from an EMBL/GenBank/DDBJ whole genome shotgun (WGS) entry which is preliminary data.</text>
</comment>
<evidence type="ECO:0000313" key="1">
    <source>
        <dbReference type="EMBL" id="KAF9519675.1"/>
    </source>
</evidence>
<evidence type="ECO:0000313" key="2">
    <source>
        <dbReference type="Proteomes" id="UP000886523"/>
    </source>
</evidence>
<evidence type="ECO:0008006" key="3">
    <source>
        <dbReference type="Google" id="ProtNLM"/>
    </source>
</evidence>
<dbReference type="GO" id="GO:0019171">
    <property type="term" value="F:(3R)-hydroxyacyl-[acyl-carrier-protein] dehydratase activity"/>
    <property type="evidence" value="ECO:0007669"/>
    <property type="project" value="TreeGrafter"/>
</dbReference>
<protein>
    <recommendedName>
        <fullName evidence="3">MaoC-like domain-containing protein</fullName>
    </recommendedName>
</protein>
<dbReference type="Proteomes" id="UP000886523">
    <property type="component" value="Unassembled WGS sequence"/>
</dbReference>
<name>A0A9P6BA28_9AGAM</name>
<reference evidence="1" key="1">
    <citation type="journal article" date="2020" name="Nat. Commun.">
        <title>Large-scale genome sequencing of mycorrhizal fungi provides insights into the early evolution of symbiotic traits.</title>
        <authorList>
            <person name="Miyauchi S."/>
            <person name="Kiss E."/>
            <person name="Kuo A."/>
            <person name="Drula E."/>
            <person name="Kohler A."/>
            <person name="Sanchez-Garcia M."/>
            <person name="Morin E."/>
            <person name="Andreopoulos B."/>
            <person name="Barry K.W."/>
            <person name="Bonito G."/>
            <person name="Buee M."/>
            <person name="Carver A."/>
            <person name="Chen C."/>
            <person name="Cichocki N."/>
            <person name="Clum A."/>
            <person name="Culley D."/>
            <person name="Crous P.W."/>
            <person name="Fauchery L."/>
            <person name="Girlanda M."/>
            <person name="Hayes R.D."/>
            <person name="Keri Z."/>
            <person name="LaButti K."/>
            <person name="Lipzen A."/>
            <person name="Lombard V."/>
            <person name="Magnuson J."/>
            <person name="Maillard F."/>
            <person name="Murat C."/>
            <person name="Nolan M."/>
            <person name="Ohm R.A."/>
            <person name="Pangilinan J."/>
            <person name="Pereira M.F."/>
            <person name="Perotto S."/>
            <person name="Peter M."/>
            <person name="Pfister S."/>
            <person name="Riley R."/>
            <person name="Sitrit Y."/>
            <person name="Stielow J.B."/>
            <person name="Szollosi G."/>
            <person name="Zifcakova L."/>
            <person name="Stursova M."/>
            <person name="Spatafora J.W."/>
            <person name="Tedersoo L."/>
            <person name="Vaario L.M."/>
            <person name="Yamada A."/>
            <person name="Yan M."/>
            <person name="Wang P."/>
            <person name="Xu J."/>
            <person name="Bruns T."/>
            <person name="Baldrian P."/>
            <person name="Vilgalys R."/>
            <person name="Dunand C."/>
            <person name="Henrissat B."/>
            <person name="Grigoriev I.V."/>
            <person name="Hibbett D."/>
            <person name="Nagy L.G."/>
            <person name="Martin F.M."/>
        </authorList>
    </citation>
    <scope>NUCLEOTIDE SEQUENCE</scope>
    <source>
        <strain evidence="1">UP504</strain>
    </source>
</reference>
<accession>A0A9P6BA28</accession>
<organism evidence="1 2">
    <name type="scientific">Hydnum rufescens UP504</name>
    <dbReference type="NCBI Taxonomy" id="1448309"/>
    <lineage>
        <taxon>Eukaryota</taxon>
        <taxon>Fungi</taxon>
        <taxon>Dikarya</taxon>
        <taxon>Basidiomycota</taxon>
        <taxon>Agaricomycotina</taxon>
        <taxon>Agaricomycetes</taxon>
        <taxon>Cantharellales</taxon>
        <taxon>Hydnaceae</taxon>
        <taxon>Hydnum</taxon>
    </lineage>
</organism>
<gene>
    <name evidence="1" type="ORF">BS47DRAFT_1387949</name>
</gene>
<dbReference type="GO" id="GO:0005739">
    <property type="term" value="C:mitochondrion"/>
    <property type="evidence" value="ECO:0007669"/>
    <property type="project" value="TreeGrafter"/>
</dbReference>
<dbReference type="InterPro" id="IPR052741">
    <property type="entry name" value="Mitochondrial_HTD2"/>
</dbReference>
<dbReference type="PANTHER" id="PTHR28152:SF1">
    <property type="entry name" value="HYDROXYACYL-THIOESTER DEHYDRATASE TYPE 2, MITOCHONDRIAL"/>
    <property type="match status" value="1"/>
</dbReference>
<dbReference type="SUPFAM" id="SSF54637">
    <property type="entry name" value="Thioesterase/thiol ester dehydrase-isomerase"/>
    <property type="match status" value="1"/>
</dbReference>
<dbReference type="OrthoDB" id="3257538at2759"/>
<dbReference type="InterPro" id="IPR029069">
    <property type="entry name" value="HotDog_dom_sf"/>
</dbReference>
<dbReference type="EMBL" id="MU128916">
    <property type="protein sequence ID" value="KAF9519675.1"/>
    <property type="molecule type" value="Genomic_DNA"/>
</dbReference>
<proteinExistence type="predicted"/>